<dbReference type="EMBL" id="CM042009">
    <property type="protein sequence ID" value="KAI3789142.1"/>
    <property type="molecule type" value="Genomic_DNA"/>
</dbReference>
<name>A0ACB9H093_CICIN</name>
<evidence type="ECO:0000313" key="1">
    <source>
        <dbReference type="EMBL" id="KAI3789142.1"/>
    </source>
</evidence>
<accession>A0ACB9H093</accession>
<reference evidence="2" key="1">
    <citation type="journal article" date="2022" name="Mol. Ecol. Resour.">
        <title>The genomes of chicory, endive, great burdock and yacon provide insights into Asteraceae palaeo-polyploidization history and plant inulin production.</title>
        <authorList>
            <person name="Fan W."/>
            <person name="Wang S."/>
            <person name="Wang H."/>
            <person name="Wang A."/>
            <person name="Jiang F."/>
            <person name="Liu H."/>
            <person name="Zhao H."/>
            <person name="Xu D."/>
            <person name="Zhang Y."/>
        </authorList>
    </citation>
    <scope>NUCLEOTIDE SEQUENCE [LARGE SCALE GENOMIC DNA]</scope>
    <source>
        <strain evidence="2">cv. Punajuju</strain>
    </source>
</reference>
<comment type="caution">
    <text evidence="1">The sequence shown here is derived from an EMBL/GenBank/DDBJ whole genome shotgun (WGS) entry which is preliminary data.</text>
</comment>
<dbReference type="Proteomes" id="UP001055811">
    <property type="component" value="Linkage Group LG01"/>
</dbReference>
<reference evidence="1 2" key="2">
    <citation type="journal article" date="2022" name="Mol. Ecol. Resour.">
        <title>The genomes of chicory, endive, great burdock and yacon provide insights into Asteraceae paleo-polyploidization history and plant inulin production.</title>
        <authorList>
            <person name="Fan W."/>
            <person name="Wang S."/>
            <person name="Wang H."/>
            <person name="Wang A."/>
            <person name="Jiang F."/>
            <person name="Liu H."/>
            <person name="Zhao H."/>
            <person name="Xu D."/>
            <person name="Zhang Y."/>
        </authorList>
    </citation>
    <scope>NUCLEOTIDE SEQUENCE [LARGE SCALE GENOMIC DNA]</scope>
    <source>
        <strain evidence="2">cv. Punajuju</strain>
        <tissue evidence="1">Leaves</tissue>
    </source>
</reference>
<organism evidence="1 2">
    <name type="scientific">Cichorium intybus</name>
    <name type="common">Chicory</name>
    <dbReference type="NCBI Taxonomy" id="13427"/>
    <lineage>
        <taxon>Eukaryota</taxon>
        <taxon>Viridiplantae</taxon>
        <taxon>Streptophyta</taxon>
        <taxon>Embryophyta</taxon>
        <taxon>Tracheophyta</taxon>
        <taxon>Spermatophyta</taxon>
        <taxon>Magnoliopsida</taxon>
        <taxon>eudicotyledons</taxon>
        <taxon>Gunneridae</taxon>
        <taxon>Pentapetalae</taxon>
        <taxon>asterids</taxon>
        <taxon>campanulids</taxon>
        <taxon>Asterales</taxon>
        <taxon>Asteraceae</taxon>
        <taxon>Cichorioideae</taxon>
        <taxon>Cichorieae</taxon>
        <taxon>Cichoriinae</taxon>
        <taxon>Cichorium</taxon>
    </lineage>
</organism>
<proteinExistence type="predicted"/>
<protein>
    <submittedName>
        <fullName evidence="1">Uncharacterized protein</fullName>
    </submittedName>
</protein>
<keyword evidence="2" id="KW-1185">Reference proteome</keyword>
<evidence type="ECO:0000313" key="2">
    <source>
        <dbReference type="Proteomes" id="UP001055811"/>
    </source>
</evidence>
<sequence length="684" mass="77015">MSNFTSNRSPSPIARNYRNSETNTTTRRSFSGNPFARPNTSVNPRSVNPPTPANTPATTDHMKRGSMLRKSTGSSMFQDGKENQKDMIRSPARSYEKSFMAPTISAASKFTPSPRKKFLSEKNEVTRTSIQFLDKDFISKPEATPLDQPAKIDDDSNESVTLEQKEVVLETPPVRKVTFTSINDAPDVTVTEDFDFVKIRPFCCSPQTSPIIAPLDADPLPPYDPKKNFLSPRPQFLRYKPNPRIKLLLNKEDGNDSYGEDDVMGLEDSFNLSDNSSDTEQVEEKRNDEREEEAIETKEEEKETKEKEKEKEEEQKLADVGHVSSEKLSEIVPQENQSDSKLKTSSKPRFFTRSKTILFIFVMFLVACFSVSFTDSPPMDLPIYKDISFSEIYDESLKLAASAKVSFDGFVESFKLWSNNFVSYLSHQLSSHFSSTQSSIQFFNLTPSPIQEEWQIMADYADVETFEEIQEFEEEMEVESFDMVDEEEAYEETEVDVEDEVLIEDPNEIQSHEQVHSHDNDLLQESLNLEDGSSEIASEITVNDVEIESGEALTSLLTRSVNPIYLTGLSLVIVAMAASFYMIKRKSSGISATGITKPDAYNHKESQEESSCSSGSSIQKGNKKKASNNKRDSLASSSEFSVGSASYGSFTTFEKIPIKHRPSDVDTNQEIKQTGEEPSHIFMI</sequence>
<gene>
    <name evidence="1" type="ORF">L2E82_01930</name>
</gene>